<dbReference type="AlphaFoldDB" id="A0A1F5IRB9"/>
<reference evidence="2 3" key="1">
    <citation type="journal article" date="2016" name="Nat. Commun.">
        <title>Thousands of microbial genomes shed light on interconnected biogeochemical processes in an aquifer system.</title>
        <authorList>
            <person name="Anantharaman K."/>
            <person name="Brown C.T."/>
            <person name="Hug L.A."/>
            <person name="Sharon I."/>
            <person name="Castelle C.J."/>
            <person name="Probst A.J."/>
            <person name="Thomas B.C."/>
            <person name="Singh A."/>
            <person name="Wilkins M.J."/>
            <person name="Karaoz U."/>
            <person name="Brodie E.L."/>
            <person name="Williams K.H."/>
            <person name="Hubbard S.S."/>
            <person name="Banfield J.F."/>
        </authorList>
    </citation>
    <scope>NUCLEOTIDE SEQUENCE [LARGE SCALE GENOMIC DNA]</scope>
</reference>
<sequence length="129" mass="15457">MEKLKPHSETVRIFFFWSGIIATFCYRAIVVINNYSHFWTQIFWYIGTVGFIIYFAHRYQISEKRAKLIKKYGFDEKLKNLNGLSEEEKDALKYIFNTLQSSKEKWNFIFIFVLSLVALILGIYLDFIK</sequence>
<evidence type="ECO:0000313" key="3">
    <source>
        <dbReference type="Proteomes" id="UP000176336"/>
    </source>
</evidence>
<name>A0A1F5IRB9_9BACT</name>
<dbReference type="EMBL" id="MFCR01000008">
    <property type="protein sequence ID" value="OGE18870.1"/>
    <property type="molecule type" value="Genomic_DNA"/>
</dbReference>
<protein>
    <recommendedName>
        <fullName evidence="4">DUF3899 domain-containing protein</fullName>
    </recommendedName>
</protein>
<feature type="transmembrane region" description="Helical" evidence="1">
    <location>
        <begin position="106"/>
        <end position="125"/>
    </location>
</feature>
<proteinExistence type="predicted"/>
<evidence type="ECO:0008006" key="4">
    <source>
        <dbReference type="Google" id="ProtNLM"/>
    </source>
</evidence>
<organism evidence="2 3">
    <name type="scientific">Candidatus Daviesbacteria bacterium RIFCSPHIGHO2_01_FULL_41_23</name>
    <dbReference type="NCBI Taxonomy" id="1797764"/>
    <lineage>
        <taxon>Bacteria</taxon>
        <taxon>Candidatus Daviesiibacteriota</taxon>
    </lineage>
</organism>
<dbReference type="Proteomes" id="UP000176336">
    <property type="component" value="Unassembled WGS sequence"/>
</dbReference>
<evidence type="ECO:0000256" key="1">
    <source>
        <dbReference type="SAM" id="Phobius"/>
    </source>
</evidence>
<gene>
    <name evidence="2" type="ORF">A2871_02675</name>
</gene>
<keyword evidence="1" id="KW-0472">Membrane</keyword>
<feature type="transmembrane region" description="Helical" evidence="1">
    <location>
        <begin position="12"/>
        <end position="32"/>
    </location>
</feature>
<evidence type="ECO:0000313" key="2">
    <source>
        <dbReference type="EMBL" id="OGE18870.1"/>
    </source>
</evidence>
<keyword evidence="1" id="KW-0812">Transmembrane</keyword>
<accession>A0A1F5IRB9</accession>
<feature type="transmembrane region" description="Helical" evidence="1">
    <location>
        <begin position="38"/>
        <end position="57"/>
    </location>
</feature>
<keyword evidence="1" id="KW-1133">Transmembrane helix</keyword>
<comment type="caution">
    <text evidence="2">The sequence shown here is derived from an EMBL/GenBank/DDBJ whole genome shotgun (WGS) entry which is preliminary data.</text>
</comment>